<evidence type="ECO:0000313" key="1">
    <source>
        <dbReference type="EMBL" id="MFC3883812.1"/>
    </source>
</evidence>
<organism evidence="1 2">
    <name type="scientific">Bacillus songklensis</name>
    <dbReference type="NCBI Taxonomy" id="1069116"/>
    <lineage>
        <taxon>Bacteria</taxon>
        <taxon>Bacillati</taxon>
        <taxon>Bacillota</taxon>
        <taxon>Bacilli</taxon>
        <taxon>Bacillales</taxon>
        <taxon>Bacillaceae</taxon>
        <taxon>Bacillus</taxon>
    </lineage>
</organism>
<dbReference type="Pfam" id="PF13058">
    <property type="entry name" value="DUF3920"/>
    <property type="match status" value="1"/>
</dbReference>
<dbReference type="EMBL" id="JBHRZT010000043">
    <property type="protein sequence ID" value="MFC3883812.1"/>
    <property type="molecule type" value="Genomic_DNA"/>
</dbReference>
<protein>
    <submittedName>
        <fullName evidence="1">DUF3920 family protein</fullName>
    </submittedName>
</protein>
<keyword evidence="2" id="KW-1185">Reference proteome</keyword>
<sequence>MDLNQVVNKRRIYQRDNKWYVLDEGFSWNLSTLKKEIFACMEKKFDLPVIFCDACEANKIVSELGKEETEYLQYASGVYWREVGIVFIFRFNEYLPLLQTLFHELRHVMQEDIPELETHFETDKTLPYEQRMTERDAFDYARRHLDKYIKQHRLIM</sequence>
<dbReference type="RefSeq" id="WP_377914660.1">
    <property type="nucleotide sequence ID" value="NZ_JBHRZT010000043.1"/>
</dbReference>
<dbReference type="InterPro" id="IPR025033">
    <property type="entry name" value="DUF3920"/>
</dbReference>
<proteinExistence type="predicted"/>
<evidence type="ECO:0000313" key="2">
    <source>
        <dbReference type="Proteomes" id="UP001595752"/>
    </source>
</evidence>
<comment type="caution">
    <text evidence="1">The sequence shown here is derived from an EMBL/GenBank/DDBJ whole genome shotgun (WGS) entry which is preliminary data.</text>
</comment>
<accession>A0ABV8B3T3</accession>
<reference evidence="2" key="1">
    <citation type="journal article" date="2019" name="Int. J. Syst. Evol. Microbiol.">
        <title>The Global Catalogue of Microorganisms (GCM) 10K type strain sequencing project: providing services to taxonomists for standard genome sequencing and annotation.</title>
        <authorList>
            <consortium name="The Broad Institute Genomics Platform"/>
            <consortium name="The Broad Institute Genome Sequencing Center for Infectious Disease"/>
            <person name="Wu L."/>
            <person name="Ma J."/>
        </authorList>
    </citation>
    <scope>NUCLEOTIDE SEQUENCE [LARGE SCALE GENOMIC DNA]</scope>
    <source>
        <strain evidence="2">CCUG 61889</strain>
    </source>
</reference>
<gene>
    <name evidence="1" type="ORF">ACFOU2_09980</name>
</gene>
<dbReference type="Proteomes" id="UP001595752">
    <property type="component" value="Unassembled WGS sequence"/>
</dbReference>
<name>A0ABV8B3T3_9BACI</name>